<dbReference type="Pfam" id="PF01451">
    <property type="entry name" value="LMWPc"/>
    <property type="match status" value="1"/>
</dbReference>
<keyword evidence="4" id="KW-1185">Reference proteome</keyword>
<proteinExistence type="predicted"/>
<dbReference type="EMBL" id="JWYV01000001">
    <property type="protein sequence ID" value="KKD01783.1"/>
    <property type="molecule type" value="Genomic_DNA"/>
</dbReference>
<keyword evidence="1" id="KW-0059">Arsenical resistance</keyword>
<comment type="caution">
    <text evidence="3">The sequence shown here is derived from an EMBL/GenBank/DDBJ whole genome shotgun (WGS) entry which is preliminary data.</text>
</comment>
<evidence type="ECO:0000313" key="3">
    <source>
        <dbReference type="EMBL" id="KKD01783.1"/>
    </source>
</evidence>
<dbReference type="Proteomes" id="UP000033633">
    <property type="component" value="Unassembled WGS sequence"/>
</dbReference>
<evidence type="ECO:0000313" key="4">
    <source>
        <dbReference type="Proteomes" id="UP000033633"/>
    </source>
</evidence>
<dbReference type="PANTHER" id="PTHR43428:SF1">
    <property type="entry name" value="ARSENATE REDUCTASE"/>
    <property type="match status" value="1"/>
</dbReference>
<evidence type="ECO:0000256" key="1">
    <source>
        <dbReference type="ARBA" id="ARBA00022849"/>
    </source>
</evidence>
<gene>
    <name evidence="3" type="ORF">KY46_00640</name>
</gene>
<organism evidence="3 4">
    <name type="scientific">Photobacterium halotolerans</name>
    <dbReference type="NCBI Taxonomy" id="265726"/>
    <lineage>
        <taxon>Bacteria</taxon>
        <taxon>Pseudomonadati</taxon>
        <taxon>Pseudomonadota</taxon>
        <taxon>Gammaproteobacteria</taxon>
        <taxon>Vibrionales</taxon>
        <taxon>Vibrionaceae</taxon>
        <taxon>Photobacterium</taxon>
    </lineage>
</organism>
<evidence type="ECO:0000259" key="2">
    <source>
        <dbReference type="SMART" id="SM00226"/>
    </source>
</evidence>
<dbReference type="SMART" id="SM00226">
    <property type="entry name" value="LMWPc"/>
    <property type="match status" value="1"/>
</dbReference>
<dbReference type="InterPro" id="IPR036196">
    <property type="entry name" value="Ptyr_pPase_sf"/>
</dbReference>
<feature type="domain" description="Phosphotyrosine protein phosphatase I" evidence="2">
    <location>
        <begin position="1"/>
        <end position="136"/>
    </location>
</feature>
<name>A0A0F5VIA4_9GAMM</name>
<dbReference type="PATRIC" id="fig|265726.11.peg.137"/>
<protein>
    <submittedName>
        <fullName evidence="3">Protein tyrosine phosphatase</fullName>
    </submittedName>
</protein>
<dbReference type="Gene3D" id="3.40.50.2300">
    <property type="match status" value="1"/>
</dbReference>
<dbReference type="OrthoDB" id="9793058at2"/>
<dbReference type="SUPFAM" id="SSF52788">
    <property type="entry name" value="Phosphotyrosine protein phosphatases I"/>
    <property type="match status" value="1"/>
</dbReference>
<dbReference type="InterPro" id="IPR023485">
    <property type="entry name" value="Ptyr_pPase"/>
</dbReference>
<dbReference type="STRING" id="265726.KY46_00640"/>
<reference evidence="3 4" key="1">
    <citation type="submission" date="2014-12" db="EMBL/GenBank/DDBJ databases">
        <title>Mercury Reductase activity and rhizosphere competence traits in the genome of root associated Photobacterium halotolerans MELD1.</title>
        <authorList>
            <person name="Mathew D.C."/>
            <person name="Huang C.-C."/>
        </authorList>
    </citation>
    <scope>NUCLEOTIDE SEQUENCE [LARGE SCALE GENOMIC DNA]</scope>
    <source>
        <strain evidence="3 4">MELD1</strain>
    </source>
</reference>
<dbReference type="GO" id="GO:0046685">
    <property type="term" value="P:response to arsenic-containing substance"/>
    <property type="evidence" value="ECO:0007669"/>
    <property type="project" value="UniProtKB-KW"/>
</dbReference>
<dbReference type="PANTHER" id="PTHR43428">
    <property type="entry name" value="ARSENATE REDUCTASE"/>
    <property type="match status" value="1"/>
</dbReference>
<accession>A0A0F5VIA4</accession>
<dbReference type="AlphaFoldDB" id="A0A0F5VIA4"/>
<sequence>MKVLFISRHNTCRSILAEAVARRFLPAHFDVASAGSEPQGELPARMQTYLREMGLNPADYRSKSWEEFSRFHPDIVISVGDTQHGEPCPNWLADGIRVNWDLPNPLTISQDPDEQEKACEQTAQLLKHHVDTLSTLPIDSMSAEEIKTRLSQIAL</sequence>